<dbReference type="Proteomes" id="UP000014680">
    <property type="component" value="Unassembled WGS sequence"/>
</dbReference>
<evidence type="ECO:0000313" key="2">
    <source>
        <dbReference type="EMBL" id="ELP90083.1"/>
    </source>
</evidence>
<evidence type="ECO:0000256" key="1">
    <source>
        <dbReference type="SAM" id="Phobius"/>
    </source>
</evidence>
<keyword evidence="1" id="KW-1133">Transmembrane helix</keyword>
<proteinExistence type="predicted"/>
<sequence length="481" mass="53950">MILVLIELVCFSLAQYHSVSVIEYTQVEWLYSLDVCYQVTAELFRRNTYHNSNTFNMTTYSDDTCTTEVNRVYVTSGEVATVRFNLYAIPLEDISYEYFKLETPVTPATVVRILVPSNKCQLCGVVDCRTTVGYIPSNDMLHIGTEFFKSSNGTCEGDALTFRPETPCGFTNKTRYDTSTFSYITYSQIIKCNFTCGNGGELSDNQTKCICREDDHFVVDAVEGEGHGKCLCDSKYTESTIGTCVFACKGKGSVLESGDKCICDHSRNYYGEDPFFCLYYCIGSGNITNSDNDGCQCNVKEGFALINDTCVFQCPIQGSVTNNENDGCECDNKSGYFFINMTCVFVCSNRGEITNESNDGCICDNSSNYYLVNNTCTYLCSTKGEITNKNNNGCICDAHSNYENVNGKCVLQCSSEGTVLNENNNSCVCDEFNGYFLHNETCLYRDFTSLLSIWITFLYIVIVCIFRVKCSNIFNRIDIIY</sequence>
<keyword evidence="1" id="KW-0812">Transmembrane</keyword>
<dbReference type="RefSeq" id="XP_004256854.1">
    <property type="nucleotide sequence ID" value="XM_004256806.1"/>
</dbReference>
<dbReference type="KEGG" id="eiv:EIN_404970"/>
<gene>
    <name evidence="2" type="ORF">EIN_404970</name>
</gene>
<organism evidence="2 3">
    <name type="scientific">Entamoeba invadens IP1</name>
    <dbReference type="NCBI Taxonomy" id="370355"/>
    <lineage>
        <taxon>Eukaryota</taxon>
        <taxon>Amoebozoa</taxon>
        <taxon>Evosea</taxon>
        <taxon>Archamoebae</taxon>
        <taxon>Mastigamoebida</taxon>
        <taxon>Entamoebidae</taxon>
        <taxon>Entamoeba</taxon>
    </lineage>
</organism>
<dbReference type="AlphaFoldDB" id="A0A0A1U6P0"/>
<feature type="transmembrane region" description="Helical" evidence="1">
    <location>
        <begin position="447"/>
        <end position="466"/>
    </location>
</feature>
<dbReference type="GeneID" id="14889012"/>
<dbReference type="EMBL" id="KB206537">
    <property type="protein sequence ID" value="ELP90083.1"/>
    <property type="molecule type" value="Genomic_DNA"/>
</dbReference>
<protein>
    <submittedName>
        <fullName evidence="2">Uncharacterized protein</fullName>
    </submittedName>
</protein>
<dbReference type="OrthoDB" id="7250310at2759"/>
<name>A0A0A1U6P0_ENTIV</name>
<accession>A0A0A1U6P0</accession>
<keyword evidence="3" id="KW-1185">Reference proteome</keyword>
<reference evidence="2 3" key="1">
    <citation type="submission" date="2012-10" db="EMBL/GenBank/DDBJ databases">
        <authorList>
            <person name="Zafar N."/>
            <person name="Inman J."/>
            <person name="Hall N."/>
            <person name="Lorenzi H."/>
            <person name="Caler E."/>
        </authorList>
    </citation>
    <scope>NUCLEOTIDE SEQUENCE [LARGE SCALE GENOMIC DNA]</scope>
    <source>
        <strain evidence="2 3">IP1</strain>
    </source>
</reference>
<keyword evidence="1" id="KW-0472">Membrane</keyword>
<dbReference type="VEuPathDB" id="AmoebaDB:EIN_404970"/>
<evidence type="ECO:0000313" key="3">
    <source>
        <dbReference type="Proteomes" id="UP000014680"/>
    </source>
</evidence>